<dbReference type="CDD" id="cd01650">
    <property type="entry name" value="RT_nLTR_like"/>
    <property type="match status" value="1"/>
</dbReference>
<dbReference type="PANTHER" id="PTHR33116:SF86">
    <property type="entry name" value="REVERSE TRANSCRIPTASE DOMAIN-CONTAINING PROTEIN"/>
    <property type="match status" value="1"/>
</dbReference>
<protein>
    <recommendedName>
        <fullName evidence="1">Reverse transcriptase domain-containing protein</fullName>
    </recommendedName>
</protein>
<dbReference type="Gramene" id="evm.model.04.1265">
    <property type="protein sequence ID" value="cds.evm.model.04.1265"/>
    <property type="gene ID" value="evm.TU.04.1265"/>
</dbReference>
<reference evidence="2" key="1">
    <citation type="submission" date="2018-11" db="EMBL/GenBank/DDBJ databases">
        <authorList>
            <person name="Grassa J C."/>
        </authorList>
    </citation>
    <scope>NUCLEOTIDE SEQUENCE [LARGE SCALE GENOMIC DNA]</scope>
</reference>
<dbReference type="Pfam" id="PF00078">
    <property type="entry name" value="RVT_1"/>
    <property type="match status" value="1"/>
</dbReference>
<dbReference type="PANTHER" id="PTHR33116">
    <property type="entry name" value="REVERSE TRANSCRIPTASE ZINC-BINDING DOMAIN-CONTAINING PROTEIN-RELATED-RELATED"/>
    <property type="match status" value="1"/>
</dbReference>
<dbReference type="OMA" id="ENYWHIV"/>
<evidence type="ECO:0000313" key="3">
    <source>
        <dbReference type="Proteomes" id="UP000596661"/>
    </source>
</evidence>
<keyword evidence="3" id="KW-1185">Reference proteome</keyword>
<sequence length="524" mass="59893">MVDLKALELVTESIPCSITVEINEFLTKPLTATEVLIALKTMSPDKSPGSDGMPAMFYENYWHIVGSIVTEVFLGVLNDGYSMDSINTSIITLILKIKAPCGMADFRPISLCKVIYKLIFKMLVIRFKEALPLVISKSQSTFLSNRLITDNILVAFELVHHIQHRTRGGKSYSALKLDMSKAFDRVEWPYLWAVMKKMGFDIKWIAWIQHCLASTSLSFSLNGEVTGHAPSVSHLFFANDSLLFCETAEGSALAIRRSLDIYHRVSGQMLNNKKLVMSFSPNTPVAAQTFFQQTLQMPISECHERYLGSPSYSGRDKKELFSNVKERVWKLMHDWNEKQFSVGGKEVLLKAVVQSIPTFAISCFCLTKTFCQQLESMMANFWWGSNKDGTKIHWRRWKLLCKSKFDGGMRFRSFVHYNQALLAKQDWRIFKMPNTLLSQLLKCRYFPNNTFLEVRLGHSPSLTWQSIQWGRELLAQGLRYKVGNGFNIYCGLDKWIPGHTEFKPIAYNEPNTLPVANFITAEQE</sequence>
<dbReference type="AlphaFoldDB" id="A0A803PCE0"/>
<dbReference type="Proteomes" id="UP000596661">
    <property type="component" value="Chromosome 4"/>
</dbReference>
<dbReference type="EnsemblPlants" id="evm.model.04.1265">
    <property type="protein sequence ID" value="cds.evm.model.04.1265"/>
    <property type="gene ID" value="evm.TU.04.1265"/>
</dbReference>
<reference evidence="2" key="2">
    <citation type="submission" date="2021-03" db="UniProtKB">
        <authorList>
            <consortium name="EnsemblPlants"/>
        </authorList>
    </citation>
    <scope>IDENTIFICATION</scope>
</reference>
<name>A0A803PCE0_CANSA</name>
<evidence type="ECO:0000313" key="2">
    <source>
        <dbReference type="EnsemblPlants" id="cds.evm.model.04.1265"/>
    </source>
</evidence>
<feature type="domain" description="Reverse transcriptase" evidence="1">
    <location>
        <begin position="103"/>
        <end position="223"/>
    </location>
</feature>
<dbReference type="SUPFAM" id="SSF56672">
    <property type="entry name" value="DNA/RNA polymerases"/>
    <property type="match status" value="1"/>
</dbReference>
<organism evidence="2 3">
    <name type="scientific">Cannabis sativa</name>
    <name type="common">Hemp</name>
    <name type="synonym">Marijuana</name>
    <dbReference type="NCBI Taxonomy" id="3483"/>
    <lineage>
        <taxon>Eukaryota</taxon>
        <taxon>Viridiplantae</taxon>
        <taxon>Streptophyta</taxon>
        <taxon>Embryophyta</taxon>
        <taxon>Tracheophyta</taxon>
        <taxon>Spermatophyta</taxon>
        <taxon>Magnoliopsida</taxon>
        <taxon>eudicotyledons</taxon>
        <taxon>Gunneridae</taxon>
        <taxon>Pentapetalae</taxon>
        <taxon>rosids</taxon>
        <taxon>fabids</taxon>
        <taxon>Rosales</taxon>
        <taxon>Cannabaceae</taxon>
        <taxon>Cannabis</taxon>
    </lineage>
</organism>
<accession>A0A803PCE0</accession>
<evidence type="ECO:0000259" key="1">
    <source>
        <dbReference type="Pfam" id="PF00078"/>
    </source>
</evidence>
<proteinExistence type="predicted"/>
<dbReference type="InterPro" id="IPR000477">
    <property type="entry name" value="RT_dom"/>
</dbReference>
<dbReference type="InterPro" id="IPR043502">
    <property type="entry name" value="DNA/RNA_pol_sf"/>
</dbReference>
<dbReference type="EMBL" id="UZAU01000382">
    <property type="status" value="NOT_ANNOTATED_CDS"/>
    <property type="molecule type" value="Genomic_DNA"/>
</dbReference>